<dbReference type="Pfam" id="PF11750">
    <property type="entry name" value="DUF3307"/>
    <property type="match status" value="1"/>
</dbReference>
<evidence type="ECO:0000313" key="3">
    <source>
        <dbReference type="Proteomes" id="UP000248917"/>
    </source>
</evidence>
<comment type="caution">
    <text evidence="2">The sequence shown here is derived from an EMBL/GenBank/DDBJ whole genome shotgun (WGS) entry which is preliminary data.</text>
</comment>
<dbReference type="Proteomes" id="UP000248917">
    <property type="component" value="Unassembled WGS sequence"/>
</dbReference>
<feature type="transmembrane region" description="Helical" evidence="1">
    <location>
        <begin position="208"/>
        <end position="231"/>
    </location>
</feature>
<feature type="transmembrane region" description="Helical" evidence="1">
    <location>
        <begin position="85"/>
        <end position="106"/>
    </location>
</feature>
<dbReference type="AlphaFoldDB" id="A0A326S0N2"/>
<feature type="transmembrane region" description="Helical" evidence="1">
    <location>
        <begin position="6"/>
        <end position="25"/>
    </location>
</feature>
<dbReference type="OrthoDB" id="8536716at2"/>
<feature type="transmembrane region" description="Helical" evidence="1">
    <location>
        <begin position="37"/>
        <end position="65"/>
    </location>
</feature>
<organism evidence="2 3">
    <name type="scientific">Algoriphagus aquaeductus</name>
    <dbReference type="NCBI Taxonomy" id="475299"/>
    <lineage>
        <taxon>Bacteria</taxon>
        <taxon>Pseudomonadati</taxon>
        <taxon>Bacteroidota</taxon>
        <taxon>Cytophagia</taxon>
        <taxon>Cytophagales</taxon>
        <taxon>Cyclobacteriaceae</taxon>
        <taxon>Algoriphagus</taxon>
    </lineage>
</organism>
<keyword evidence="1" id="KW-1133">Transmembrane helix</keyword>
<gene>
    <name evidence="2" type="ORF">CLV31_101323</name>
</gene>
<reference evidence="2 3" key="1">
    <citation type="submission" date="2018-06" db="EMBL/GenBank/DDBJ databases">
        <title>Genomic Encyclopedia of Archaeal and Bacterial Type Strains, Phase II (KMG-II): from individual species to whole genera.</title>
        <authorList>
            <person name="Goeker M."/>
        </authorList>
    </citation>
    <scope>NUCLEOTIDE SEQUENCE [LARGE SCALE GENOMIC DNA]</scope>
    <source>
        <strain evidence="2 3">T4</strain>
    </source>
</reference>
<proteinExistence type="predicted"/>
<keyword evidence="1" id="KW-0472">Membrane</keyword>
<dbReference type="InterPro" id="IPR021737">
    <property type="entry name" value="Phage_phiKZ_Orf197"/>
</dbReference>
<feature type="transmembrane region" description="Helical" evidence="1">
    <location>
        <begin position="118"/>
        <end position="140"/>
    </location>
</feature>
<keyword evidence="3" id="KW-1185">Reference proteome</keyword>
<dbReference type="EMBL" id="QKTX01000001">
    <property type="protein sequence ID" value="PZV87450.1"/>
    <property type="molecule type" value="Genomic_DNA"/>
</dbReference>
<evidence type="ECO:0000256" key="1">
    <source>
        <dbReference type="SAM" id="Phobius"/>
    </source>
</evidence>
<protein>
    <submittedName>
        <fullName evidence="2">Uncharacterized protein DUF3307</fullName>
    </submittedName>
</protein>
<accession>A0A326S0N2</accession>
<keyword evidence="1" id="KW-0812">Transmembrane</keyword>
<feature type="transmembrane region" description="Helical" evidence="1">
    <location>
        <begin position="168"/>
        <end position="187"/>
    </location>
</feature>
<dbReference type="RefSeq" id="WP_111391127.1">
    <property type="nucleotide sequence ID" value="NZ_QKTX01000001.1"/>
</dbReference>
<evidence type="ECO:0000313" key="2">
    <source>
        <dbReference type="EMBL" id="PZV87450.1"/>
    </source>
</evidence>
<sequence length="234" mass="26511">MIPLFQLILAHLLGDFLLQPTAWVMHKEKKKAKSPALYLHLLVHGVLILILLGFGFWILAIVLTILHGLVDLTKLYFQKSATKTAWFFIDQLAHFISILGIWWLFFRPEISLEWSPSSWIYATALLLITQVAGIAIQVGLSNWSKDLDLSQESSLKNAGKYIGILERLFVFAFVILGKWEAIGFLLAAKSVFRFGDLRKAKDRKLTEYILIGTLLSFGISIGIGILTRWLLTLL</sequence>
<name>A0A326S0N2_9BACT</name>